<comment type="caution">
    <text evidence="3">The sequence shown here is derived from an EMBL/GenBank/DDBJ whole genome shotgun (WGS) entry which is preliminary data.</text>
</comment>
<feature type="domain" description="Flavin reductase like" evidence="2">
    <location>
        <begin position="61"/>
        <end position="213"/>
    </location>
</feature>
<evidence type="ECO:0000313" key="3">
    <source>
        <dbReference type="EMBL" id="KAK2165694.1"/>
    </source>
</evidence>
<sequence>MYVLLSQMARRNCGTRKCAKIINTMLNKNIHFISPNCCSNKIDSESAIKVDDVQDRFTYVMRKVPQPVVVVTTALCEGNTVLKRGVTCSSFTSTSLKPPVISFAMNLPSRMHTMLLETRRFVVHVLAENQVGYALHFSKPAVDGQDQFEAIEHDLNSDGIPILRDTCAVLQCQKYTVSEIGDHSVWYGEVLHSYRNGMLPQNPLLHYCRGFHSIGDETFVRAFENQTLSFKDWTHEAHLRMAWYYVRDLGKADAIPVIK</sequence>
<accession>A0AAD9K6B4</accession>
<dbReference type="InterPro" id="IPR050268">
    <property type="entry name" value="NADH-dep_flavin_reductase"/>
</dbReference>
<dbReference type="GO" id="GO:0042602">
    <property type="term" value="F:riboflavin reductase (NADPH) activity"/>
    <property type="evidence" value="ECO:0007669"/>
    <property type="project" value="TreeGrafter"/>
</dbReference>
<dbReference type="PANTHER" id="PTHR30466">
    <property type="entry name" value="FLAVIN REDUCTASE"/>
    <property type="match status" value="1"/>
</dbReference>
<dbReference type="InterPro" id="IPR012349">
    <property type="entry name" value="Split_barrel_FMN-bd"/>
</dbReference>
<organism evidence="3 4">
    <name type="scientific">Paralvinella palmiformis</name>
    <dbReference type="NCBI Taxonomy" id="53620"/>
    <lineage>
        <taxon>Eukaryota</taxon>
        <taxon>Metazoa</taxon>
        <taxon>Spiralia</taxon>
        <taxon>Lophotrochozoa</taxon>
        <taxon>Annelida</taxon>
        <taxon>Polychaeta</taxon>
        <taxon>Sedentaria</taxon>
        <taxon>Canalipalpata</taxon>
        <taxon>Terebellida</taxon>
        <taxon>Terebelliformia</taxon>
        <taxon>Alvinellidae</taxon>
        <taxon>Paralvinella</taxon>
    </lineage>
</organism>
<keyword evidence="1" id="KW-0560">Oxidoreductase</keyword>
<dbReference type="SMART" id="SM00903">
    <property type="entry name" value="Flavin_Reduct"/>
    <property type="match status" value="1"/>
</dbReference>
<dbReference type="Gene3D" id="2.30.110.10">
    <property type="entry name" value="Electron Transport, Fmn-binding Protein, Chain A"/>
    <property type="match status" value="1"/>
</dbReference>
<evidence type="ECO:0000256" key="1">
    <source>
        <dbReference type="ARBA" id="ARBA00023002"/>
    </source>
</evidence>
<dbReference type="EMBL" id="JAODUP010000046">
    <property type="protein sequence ID" value="KAK2165694.1"/>
    <property type="molecule type" value="Genomic_DNA"/>
</dbReference>
<keyword evidence="4" id="KW-1185">Reference proteome</keyword>
<name>A0AAD9K6B4_9ANNE</name>
<dbReference type="AlphaFoldDB" id="A0AAD9K6B4"/>
<evidence type="ECO:0000259" key="2">
    <source>
        <dbReference type="SMART" id="SM00903"/>
    </source>
</evidence>
<dbReference type="Pfam" id="PF01613">
    <property type="entry name" value="Flavin_Reduct"/>
    <property type="match status" value="1"/>
</dbReference>
<dbReference type="GO" id="GO:0010181">
    <property type="term" value="F:FMN binding"/>
    <property type="evidence" value="ECO:0007669"/>
    <property type="project" value="InterPro"/>
</dbReference>
<evidence type="ECO:0000313" key="4">
    <source>
        <dbReference type="Proteomes" id="UP001208570"/>
    </source>
</evidence>
<protein>
    <recommendedName>
        <fullName evidence="2">Flavin reductase like domain-containing protein</fullName>
    </recommendedName>
</protein>
<dbReference type="InterPro" id="IPR002563">
    <property type="entry name" value="Flavin_Rdtase-like_dom"/>
</dbReference>
<dbReference type="SUPFAM" id="SSF50475">
    <property type="entry name" value="FMN-binding split barrel"/>
    <property type="match status" value="1"/>
</dbReference>
<reference evidence="3" key="1">
    <citation type="journal article" date="2023" name="Mol. Biol. Evol.">
        <title>Third-Generation Sequencing Reveals the Adaptive Role of the Epigenome in Three Deep-Sea Polychaetes.</title>
        <authorList>
            <person name="Perez M."/>
            <person name="Aroh O."/>
            <person name="Sun Y."/>
            <person name="Lan Y."/>
            <person name="Juniper S.K."/>
            <person name="Young C.R."/>
            <person name="Angers B."/>
            <person name="Qian P.Y."/>
        </authorList>
    </citation>
    <scope>NUCLEOTIDE SEQUENCE</scope>
    <source>
        <strain evidence="3">P08H-3</strain>
    </source>
</reference>
<dbReference type="PANTHER" id="PTHR30466:SF1">
    <property type="entry name" value="FMN REDUCTASE (NADH) RUTF"/>
    <property type="match status" value="1"/>
</dbReference>
<gene>
    <name evidence="3" type="ORF">LSH36_46g02047</name>
</gene>
<proteinExistence type="predicted"/>
<dbReference type="Proteomes" id="UP001208570">
    <property type="component" value="Unassembled WGS sequence"/>
</dbReference>